<dbReference type="Pfam" id="PF00111">
    <property type="entry name" value="Fer2"/>
    <property type="match status" value="1"/>
</dbReference>
<dbReference type="PROSITE" id="PS00197">
    <property type="entry name" value="2FE2S_FER_1"/>
    <property type="match status" value="1"/>
</dbReference>
<accession>A0A2C9VJB5</accession>
<keyword evidence="5 10" id="KW-0001">2Fe-2S</keyword>
<evidence type="ECO:0000256" key="6">
    <source>
        <dbReference type="ARBA" id="ARBA00022723"/>
    </source>
</evidence>
<dbReference type="EMBL" id="CM004393">
    <property type="protein sequence ID" value="OAY44959.1"/>
    <property type="molecule type" value="Genomic_DNA"/>
</dbReference>
<sequence length="149" mass="16119">MASTANLSSAMFSTSFTVREPVTSLRDLPNIGKALFGLKSNRGGRFKAMALYKVTAITPDCNIQIDCPDYTIILDALEKAGHDLPCSCRAGDCSACVAKLVEGTVDQSEGCFLDEDQIAAGWVLTCVAYPRSDVVIMTHKEEEMTNDED</sequence>
<reference evidence="13" key="1">
    <citation type="journal article" date="2016" name="Nat. Biotechnol.">
        <title>Sequencing wild and cultivated cassava and related species reveals extensive interspecific hybridization and genetic diversity.</title>
        <authorList>
            <person name="Bredeson J.V."/>
            <person name="Lyons J.B."/>
            <person name="Prochnik S.E."/>
            <person name="Wu G.A."/>
            <person name="Ha C.M."/>
            <person name="Edsinger-Gonzales E."/>
            <person name="Grimwood J."/>
            <person name="Schmutz J."/>
            <person name="Rabbi I.Y."/>
            <person name="Egesi C."/>
            <person name="Nauluvula P."/>
            <person name="Lebot V."/>
            <person name="Ndunguru J."/>
            <person name="Mkamilo G."/>
            <person name="Bart R.S."/>
            <person name="Setter T.L."/>
            <person name="Gleadow R.M."/>
            <person name="Kulakow P."/>
            <person name="Ferguson M.E."/>
            <person name="Rounsley S."/>
            <person name="Rokhsar D.S."/>
        </authorList>
    </citation>
    <scope>NUCLEOTIDE SEQUENCE [LARGE SCALE GENOMIC DNA]</scope>
    <source>
        <strain evidence="13">cv. AM560-2</strain>
    </source>
</reference>
<keyword evidence="10" id="KW-0150">Chloroplast</keyword>
<dbReference type="PROSITE" id="PS51085">
    <property type="entry name" value="2FE2S_FER_2"/>
    <property type="match status" value="1"/>
</dbReference>
<evidence type="ECO:0000256" key="1">
    <source>
        <dbReference type="ARBA" id="ARBA00003532"/>
    </source>
</evidence>
<dbReference type="NCBIfam" id="TIGR02008">
    <property type="entry name" value="fdx_plant"/>
    <property type="match status" value="1"/>
</dbReference>
<evidence type="ECO:0000256" key="9">
    <source>
        <dbReference type="ARBA" id="ARBA00023014"/>
    </source>
</evidence>
<dbReference type="InterPro" id="IPR006058">
    <property type="entry name" value="2Fe2S_fd_BS"/>
</dbReference>
<dbReference type="PANTHER" id="PTHR43112">
    <property type="entry name" value="FERREDOXIN"/>
    <property type="match status" value="1"/>
</dbReference>
<dbReference type="GO" id="GO:0051537">
    <property type="term" value="F:2 iron, 2 sulfur cluster binding"/>
    <property type="evidence" value="ECO:0007669"/>
    <property type="project" value="UniProtKB-KW"/>
</dbReference>
<keyword evidence="8 10" id="KW-0408">Iron</keyword>
<dbReference type="CDD" id="cd00207">
    <property type="entry name" value="fer2"/>
    <property type="match status" value="1"/>
</dbReference>
<dbReference type="GO" id="GO:0022900">
    <property type="term" value="P:electron transport chain"/>
    <property type="evidence" value="ECO:0007669"/>
    <property type="project" value="InterPro"/>
</dbReference>
<proteinExistence type="inferred from homology"/>
<evidence type="ECO:0000256" key="2">
    <source>
        <dbReference type="ARBA" id="ARBA00004229"/>
    </source>
</evidence>
<dbReference type="Gramene" id="Manes.07G020000.1.v8.1">
    <property type="protein sequence ID" value="Manes.07G020000.1.v8.1.CDS.1"/>
    <property type="gene ID" value="Manes.07G020000.v8.1"/>
</dbReference>
<comment type="function">
    <text evidence="1 10">Ferredoxins are iron-sulfur proteins that transfer electrons in a wide variety of metabolic reactions.</text>
</comment>
<dbReference type="GO" id="GO:0009570">
    <property type="term" value="C:chloroplast stroma"/>
    <property type="evidence" value="ECO:0000318"/>
    <property type="project" value="GO_Central"/>
</dbReference>
<dbReference type="STRING" id="3983.A0A2C9VJB5"/>
<feature type="domain" description="2Fe-2S ferredoxin-type" evidence="11">
    <location>
        <begin position="52"/>
        <end position="142"/>
    </location>
</feature>
<protein>
    <recommendedName>
        <fullName evidence="10">Ferredoxin</fullName>
    </recommendedName>
</protein>
<keyword evidence="9 10" id="KW-0411">Iron-sulfur</keyword>
<keyword evidence="7 10" id="KW-0249">Electron transport</keyword>
<evidence type="ECO:0000256" key="10">
    <source>
        <dbReference type="RuleBase" id="RU364001"/>
    </source>
</evidence>
<evidence type="ECO:0000256" key="7">
    <source>
        <dbReference type="ARBA" id="ARBA00022982"/>
    </source>
</evidence>
<keyword evidence="13" id="KW-1185">Reference proteome</keyword>
<dbReference type="GO" id="GO:0046872">
    <property type="term" value="F:metal ion binding"/>
    <property type="evidence" value="ECO:0007669"/>
    <property type="project" value="UniProtKB-KW"/>
</dbReference>
<dbReference type="InterPro" id="IPR001041">
    <property type="entry name" value="2Fe-2S_ferredoxin-type"/>
</dbReference>
<gene>
    <name evidence="12" type="ORF">MANES_07G020000v8</name>
</gene>
<dbReference type="Proteomes" id="UP000091857">
    <property type="component" value="Chromosome 7"/>
</dbReference>
<dbReference type="GO" id="GO:0009055">
    <property type="term" value="F:electron transfer activity"/>
    <property type="evidence" value="ECO:0007669"/>
    <property type="project" value="InterPro"/>
</dbReference>
<evidence type="ECO:0000256" key="5">
    <source>
        <dbReference type="ARBA" id="ARBA00022714"/>
    </source>
</evidence>
<keyword evidence="6 10" id="KW-0479">Metal-binding</keyword>
<name>A0A2C9VJB5_MANES</name>
<evidence type="ECO:0000256" key="3">
    <source>
        <dbReference type="ARBA" id="ARBA00007874"/>
    </source>
</evidence>
<dbReference type="Gene3D" id="3.10.20.30">
    <property type="match status" value="1"/>
</dbReference>
<dbReference type="InterPro" id="IPR012675">
    <property type="entry name" value="Beta-grasp_dom_sf"/>
</dbReference>
<dbReference type="InterPro" id="IPR036010">
    <property type="entry name" value="2Fe-2S_ferredoxin-like_sf"/>
</dbReference>
<comment type="caution">
    <text evidence="12">The sequence shown here is derived from an EMBL/GenBank/DDBJ whole genome shotgun (WGS) entry which is preliminary data.</text>
</comment>
<dbReference type="PANTHER" id="PTHR43112:SF3">
    <property type="entry name" value="FERREDOXIN-2, CHLOROPLASTIC"/>
    <property type="match status" value="1"/>
</dbReference>
<dbReference type="AlphaFoldDB" id="A0A2C9VJB5"/>
<dbReference type="InterPro" id="IPR010241">
    <property type="entry name" value="Fd_pln"/>
</dbReference>
<evidence type="ECO:0000256" key="8">
    <source>
        <dbReference type="ARBA" id="ARBA00023004"/>
    </source>
</evidence>
<comment type="similarity">
    <text evidence="3 10">Belongs to the 2Fe2S plant-type ferredoxin family.</text>
</comment>
<dbReference type="SUPFAM" id="SSF54292">
    <property type="entry name" value="2Fe-2S ferredoxin-like"/>
    <property type="match status" value="1"/>
</dbReference>
<evidence type="ECO:0000313" key="13">
    <source>
        <dbReference type="Proteomes" id="UP000091857"/>
    </source>
</evidence>
<comment type="subcellular location">
    <subcellularLocation>
        <location evidence="2 10">Plastid</location>
        <location evidence="2 10">Chloroplast</location>
    </subcellularLocation>
</comment>
<keyword evidence="4 10" id="KW-0813">Transport</keyword>
<comment type="cofactor">
    <cofactor evidence="10">
        <name>[2Fe-2S] cluster</name>
        <dbReference type="ChEBI" id="CHEBI:190135"/>
    </cofactor>
    <text evidence="10">Binds 1 [2Fe-2S] cluster.</text>
</comment>
<evidence type="ECO:0000313" key="12">
    <source>
        <dbReference type="EMBL" id="OAY44959.1"/>
    </source>
</evidence>
<evidence type="ECO:0000259" key="11">
    <source>
        <dbReference type="PROSITE" id="PS51085"/>
    </source>
</evidence>
<evidence type="ECO:0000256" key="4">
    <source>
        <dbReference type="ARBA" id="ARBA00022448"/>
    </source>
</evidence>
<keyword evidence="10" id="KW-0934">Plastid</keyword>
<dbReference type="OrthoDB" id="1885901at2759"/>
<dbReference type="OMA" id="THMENEM"/>
<organism evidence="12 13">
    <name type="scientific">Manihot esculenta</name>
    <name type="common">Cassava</name>
    <name type="synonym">Jatropha manihot</name>
    <dbReference type="NCBI Taxonomy" id="3983"/>
    <lineage>
        <taxon>Eukaryota</taxon>
        <taxon>Viridiplantae</taxon>
        <taxon>Streptophyta</taxon>
        <taxon>Embryophyta</taxon>
        <taxon>Tracheophyta</taxon>
        <taxon>Spermatophyta</taxon>
        <taxon>Magnoliopsida</taxon>
        <taxon>eudicotyledons</taxon>
        <taxon>Gunneridae</taxon>
        <taxon>Pentapetalae</taxon>
        <taxon>rosids</taxon>
        <taxon>fabids</taxon>
        <taxon>Malpighiales</taxon>
        <taxon>Euphorbiaceae</taxon>
        <taxon>Crotonoideae</taxon>
        <taxon>Manihoteae</taxon>
        <taxon>Manihot</taxon>
    </lineage>
</organism>